<dbReference type="AlphaFoldDB" id="A0A538TJQ0"/>
<name>A0A538TJQ0_UNCEI</name>
<sequence>MKDSGGPYLGMAVFCERTLEEKDGVMSIIRVIDRLTISVRGPEVPDSMPPGQVSLTAIVLLKAGRAKGRHKITIRPEKPSGDFLPPADTPVLLEGEDRGVNLVVQTSIQVDQEGLYWFSVILDDDQLLTRIPLRIVYHPVRSSSS</sequence>
<dbReference type="Pfam" id="PF22091">
    <property type="entry name" value="DUF6941"/>
    <property type="match status" value="1"/>
</dbReference>
<evidence type="ECO:0000313" key="2">
    <source>
        <dbReference type="Proteomes" id="UP000317691"/>
    </source>
</evidence>
<gene>
    <name evidence="1" type="ORF">E6K79_09400</name>
</gene>
<dbReference type="EMBL" id="VBOZ01000029">
    <property type="protein sequence ID" value="TMQ63842.1"/>
    <property type="molecule type" value="Genomic_DNA"/>
</dbReference>
<reference evidence="1 2" key="1">
    <citation type="journal article" date="2019" name="Nat. Microbiol.">
        <title>Mediterranean grassland soil C-N compound turnover is dependent on rainfall and depth, and is mediated by genomically divergent microorganisms.</title>
        <authorList>
            <person name="Diamond S."/>
            <person name="Andeer P.F."/>
            <person name="Li Z."/>
            <person name="Crits-Christoph A."/>
            <person name="Burstein D."/>
            <person name="Anantharaman K."/>
            <person name="Lane K.R."/>
            <person name="Thomas B.C."/>
            <person name="Pan C."/>
            <person name="Northen T.R."/>
            <person name="Banfield J.F."/>
        </authorList>
    </citation>
    <scope>NUCLEOTIDE SEQUENCE [LARGE SCALE GENOMIC DNA]</scope>
    <source>
        <strain evidence="1">WS_9</strain>
    </source>
</reference>
<accession>A0A538TJQ0</accession>
<protein>
    <submittedName>
        <fullName evidence="1">Uncharacterized protein</fullName>
    </submittedName>
</protein>
<dbReference type="Proteomes" id="UP000317691">
    <property type="component" value="Unassembled WGS sequence"/>
</dbReference>
<evidence type="ECO:0000313" key="1">
    <source>
        <dbReference type="EMBL" id="TMQ63842.1"/>
    </source>
</evidence>
<proteinExistence type="predicted"/>
<dbReference type="InterPro" id="IPR054221">
    <property type="entry name" value="DUF6941"/>
</dbReference>
<comment type="caution">
    <text evidence="1">The sequence shown here is derived from an EMBL/GenBank/DDBJ whole genome shotgun (WGS) entry which is preliminary data.</text>
</comment>
<organism evidence="1 2">
    <name type="scientific">Eiseniibacteriota bacterium</name>
    <dbReference type="NCBI Taxonomy" id="2212470"/>
    <lineage>
        <taxon>Bacteria</taxon>
        <taxon>Candidatus Eiseniibacteriota</taxon>
    </lineage>
</organism>